<organism evidence="7 8">
    <name type="scientific">Fasciolopsis buskii</name>
    <dbReference type="NCBI Taxonomy" id="27845"/>
    <lineage>
        <taxon>Eukaryota</taxon>
        <taxon>Metazoa</taxon>
        <taxon>Spiralia</taxon>
        <taxon>Lophotrochozoa</taxon>
        <taxon>Platyhelminthes</taxon>
        <taxon>Trematoda</taxon>
        <taxon>Digenea</taxon>
        <taxon>Plagiorchiida</taxon>
        <taxon>Echinostomata</taxon>
        <taxon>Echinostomatoidea</taxon>
        <taxon>Fasciolidae</taxon>
        <taxon>Fasciolopsis</taxon>
    </lineage>
</organism>
<dbReference type="AlphaFoldDB" id="A0A8E0RKC2"/>
<evidence type="ECO:0000256" key="1">
    <source>
        <dbReference type="ARBA" id="ARBA00022723"/>
    </source>
</evidence>
<protein>
    <recommendedName>
        <fullName evidence="6">RanBP2-type domain-containing protein</fullName>
    </recommendedName>
</protein>
<accession>A0A8E0RKC2</accession>
<feature type="domain" description="RanBP2-type" evidence="6">
    <location>
        <begin position="261"/>
        <end position="290"/>
    </location>
</feature>
<dbReference type="Proteomes" id="UP000728185">
    <property type="component" value="Unassembled WGS sequence"/>
</dbReference>
<dbReference type="EMBL" id="LUCM01011272">
    <property type="protein sequence ID" value="KAA0184190.1"/>
    <property type="molecule type" value="Genomic_DNA"/>
</dbReference>
<dbReference type="PROSITE" id="PS50199">
    <property type="entry name" value="ZF_RANBP2_2"/>
    <property type="match status" value="3"/>
</dbReference>
<sequence>PTIPLRFELERSRHNPPVRTKPIASTNLSSTARRILENLERFTTPLTSADRVPLPTDAPNNLGTIPVTSYEQTSTTESGSVNSAPMAHLVSSNSSFPPTPVTTAWPSNSSLGVSSSSGFVFQNMPLLRHSCSSASSSTATKLPVFFRPESNAVSKSYTTGYTFASPIRRPPSVATELVKLSSHVSSQFAFSNPIRSRSSSALFPSQTEQSAVLHPTPISGTGAPTSHSPIFTLIVNSDANQDSQVASKVTESKTLLPTFDLSKSWRCETCLLENPHTKQACSACKMPRIKEDTVPVTTGILVSSSSTSVSTSYSTDATISSSSFSQRECPVCIASKVTQSESVIFTDSKLISNQSTSGACTKLSLSETTMPDKSATWECPCCMVFNDTDKATCACCQTPNPNGAKSKPNAQWECPTCMVNNGSDKNKCPCCSTSKPQNSGSSSVSAVESSTSSTIQTRFAFHLTPFTGPSLFTFGLPNPVASNSTNTVTVSSASSLPKSSIPAPSVTTFMARTSEYQTPSTTMLKDGTASCLNTAFKNPMSSASSATEVSLAFSSGKSDIENSTENSISSISTTPLLMSQSGSLNVSSIQSESPTDSVFTLGRKRQAMTEAPVSTVFQFGIGSTTKTPTTLANGLVNGDSLFLNSSTLVSRQQPTATKTESSSGFDFTPVSSQSAAPKFEFGTLKPTSVSDTNTKSLFLFGTPFNSNQSASTNSAADCSTTSSFANSQISSQSSVPSLGSSVLNKFAFGSSQPNFTSSSAANNVFCFGLNSQTSEAKSSTGFGATTTSTLFGLNTLNNPPNVLSANSTAIGARKKVHATRRLNR</sequence>
<dbReference type="GO" id="GO:0008270">
    <property type="term" value="F:zinc ion binding"/>
    <property type="evidence" value="ECO:0007669"/>
    <property type="project" value="UniProtKB-KW"/>
</dbReference>
<dbReference type="SUPFAM" id="SSF90209">
    <property type="entry name" value="Ran binding protein zinc finger-like"/>
    <property type="match status" value="2"/>
</dbReference>
<keyword evidence="8" id="KW-1185">Reference proteome</keyword>
<keyword evidence="3" id="KW-0862">Zinc</keyword>
<evidence type="ECO:0000313" key="8">
    <source>
        <dbReference type="Proteomes" id="UP000728185"/>
    </source>
</evidence>
<comment type="caution">
    <text evidence="7">The sequence shown here is derived from an EMBL/GenBank/DDBJ whole genome shotgun (WGS) entry which is preliminary data.</text>
</comment>
<evidence type="ECO:0000256" key="2">
    <source>
        <dbReference type="ARBA" id="ARBA00022771"/>
    </source>
</evidence>
<dbReference type="InterPro" id="IPR001876">
    <property type="entry name" value="Znf_RanBP2"/>
</dbReference>
<reference evidence="7" key="1">
    <citation type="submission" date="2019-05" db="EMBL/GenBank/DDBJ databases">
        <title>Annotation for the trematode Fasciolopsis buski.</title>
        <authorList>
            <person name="Choi Y.-J."/>
        </authorList>
    </citation>
    <scope>NUCLEOTIDE SEQUENCE</scope>
    <source>
        <strain evidence="7">HT</strain>
        <tissue evidence="7">Whole worm</tissue>
    </source>
</reference>
<feature type="domain" description="RanBP2-type" evidence="6">
    <location>
        <begin position="373"/>
        <end position="402"/>
    </location>
</feature>
<keyword evidence="1" id="KW-0479">Metal-binding</keyword>
<proteinExistence type="predicted"/>
<dbReference type="SMART" id="SM00547">
    <property type="entry name" value="ZnF_RBZ"/>
    <property type="match status" value="3"/>
</dbReference>
<dbReference type="Pfam" id="PF00641">
    <property type="entry name" value="Zn_ribbon_RanBP"/>
    <property type="match status" value="1"/>
</dbReference>
<dbReference type="Gene3D" id="4.10.1060.10">
    <property type="entry name" value="Zinc finger, RanBP2-type"/>
    <property type="match status" value="3"/>
</dbReference>
<evidence type="ECO:0000256" key="5">
    <source>
        <dbReference type="SAM" id="MobiDB-lite"/>
    </source>
</evidence>
<name>A0A8E0RKC2_9TREM</name>
<gene>
    <name evidence="7" type="ORF">FBUS_06714</name>
</gene>
<feature type="non-terminal residue" evidence="7">
    <location>
        <position position="1"/>
    </location>
</feature>
<feature type="region of interest" description="Disordered" evidence="5">
    <location>
        <begin position="652"/>
        <end position="672"/>
    </location>
</feature>
<evidence type="ECO:0000313" key="7">
    <source>
        <dbReference type="EMBL" id="KAA0184190.1"/>
    </source>
</evidence>
<evidence type="ECO:0000256" key="3">
    <source>
        <dbReference type="ARBA" id="ARBA00022833"/>
    </source>
</evidence>
<keyword evidence="2 4" id="KW-0863">Zinc-finger</keyword>
<dbReference type="InterPro" id="IPR036443">
    <property type="entry name" value="Znf_RanBP2_sf"/>
</dbReference>
<evidence type="ECO:0000256" key="4">
    <source>
        <dbReference type="PROSITE-ProRule" id="PRU00322"/>
    </source>
</evidence>
<evidence type="ECO:0000259" key="6">
    <source>
        <dbReference type="PROSITE" id="PS50199"/>
    </source>
</evidence>
<dbReference type="OrthoDB" id="79830at2759"/>
<dbReference type="PROSITE" id="PS01358">
    <property type="entry name" value="ZF_RANBP2_1"/>
    <property type="match status" value="3"/>
</dbReference>
<feature type="domain" description="RanBP2-type" evidence="6">
    <location>
        <begin position="407"/>
        <end position="437"/>
    </location>
</feature>